<evidence type="ECO:0000313" key="5">
    <source>
        <dbReference type="EMBL" id="NBI78705.1"/>
    </source>
</evidence>
<gene>
    <name evidence="5" type="ORF">D3Z39_07455</name>
</gene>
<dbReference type="InterPro" id="IPR028082">
    <property type="entry name" value="Peripla_BP_I"/>
</dbReference>
<proteinExistence type="predicted"/>
<comment type="caution">
    <text evidence="5">The sequence shown here is derived from an EMBL/GenBank/DDBJ whole genome shotgun (WGS) entry which is preliminary data.</text>
</comment>
<name>A0A845RIQ0_9FIRM</name>
<reference evidence="5 6" key="1">
    <citation type="submission" date="2018-08" db="EMBL/GenBank/DDBJ databases">
        <title>Murine metabolic-syndrome-specific gut microbial biobank.</title>
        <authorList>
            <person name="Liu C."/>
        </authorList>
    </citation>
    <scope>NUCLEOTIDE SEQUENCE [LARGE SCALE GENOMIC DNA]</scope>
    <source>
        <strain evidence="5 6">X69</strain>
    </source>
</reference>
<dbReference type="AlphaFoldDB" id="A0A845RIQ0"/>
<evidence type="ECO:0000256" key="1">
    <source>
        <dbReference type="ARBA" id="ARBA00023015"/>
    </source>
</evidence>
<dbReference type="PANTHER" id="PTHR30146:SF138">
    <property type="entry name" value="TRANSCRIPTIONAL REGULATORY PROTEIN"/>
    <property type="match status" value="1"/>
</dbReference>
<keyword evidence="3" id="KW-0804">Transcription</keyword>
<dbReference type="PANTHER" id="PTHR30146">
    <property type="entry name" value="LACI-RELATED TRANSCRIPTIONAL REPRESSOR"/>
    <property type="match status" value="1"/>
</dbReference>
<evidence type="ECO:0000259" key="4">
    <source>
        <dbReference type="Pfam" id="PF13377"/>
    </source>
</evidence>
<dbReference type="GO" id="GO:0000976">
    <property type="term" value="F:transcription cis-regulatory region binding"/>
    <property type="evidence" value="ECO:0007669"/>
    <property type="project" value="TreeGrafter"/>
</dbReference>
<feature type="domain" description="Transcriptional regulator LacI/GalR-like sensor" evidence="4">
    <location>
        <begin position="21"/>
        <end position="169"/>
    </location>
</feature>
<protein>
    <submittedName>
        <fullName evidence="5">LacI family transcriptional regulator</fullName>
    </submittedName>
</protein>
<dbReference type="GO" id="GO:0003700">
    <property type="term" value="F:DNA-binding transcription factor activity"/>
    <property type="evidence" value="ECO:0007669"/>
    <property type="project" value="TreeGrafter"/>
</dbReference>
<evidence type="ECO:0000256" key="3">
    <source>
        <dbReference type="ARBA" id="ARBA00023163"/>
    </source>
</evidence>
<dbReference type="Pfam" id="PF13377">
    <property type="entry name" value="Peripla_BP_3"/>
    <property type="match status" value="1"/>
</dbReference>
<evidence type="ECO:0000313" key="6">
    <source>
        <dbReference type="Proteomes" id="UP000446348"/>
    </source>
</evidence>
<organism evidence="5 6">
    <name type="scientific">Anaerotruncus colihominis</name>
    <dbReference type="NCBI Taxonomy" id="169435"/>
    <lineage>
        <taxon>Bacteria</taxon>
        <taxon>Bacillati</taxon>
        <taxon>Bacillota</taxon>
        <taxon>Clostridia</taxon>
        <taxon>Eubacteriales</taxon>
        <taxon>Oscillospiraceae</taxon>
        <taxon>Anaerotruncus</taxon>
    </lineage>
</organism>
<dbReference type="Gene3D" id="3.40.50.2300">
    <property type="match status" value="2"/>
</dbReference>
<accession>A0A845RIQ0</accession>
<dbReference type="EMBL" id="QXWZ01000011">
    <property type="protein sequence ID" value="NBI78705.1"/>
    <property type="molecule type" value="Genomic_DNA"/>
</dbReference>
<keyword evidence="2" id="KW-0238">DNA-binding</keyword>
<dbReference type="InterPro" id="IPR046335">
    <property type="entry name" value="LacI/GalR-like_sensor"/>
</dbReference>
<keyword evidence="1" id="KW-0805">Transcription regulation</keyword>
<dbReference type="SUPFAM" id="SSF53822">
    <property type="entry name" value="Periplasmic binding protein-like I"/>
    <property type="match status" value="1"/>
</dbReference>
<evidence type="ECO:0000256" key="2">
    <source>
        <dbReference type="ARBA" id="ARBA00023125"/>
    </source>
</evidence>
<sequence length="211" mass="22822">MSAASPLLSTTTVCGFAAATRHLLELGHRQIGCASGSIRLNVNACRYLGYRMALDEYGLTVNPDLLFCDSLSIACGEKALPCLLGLTVSALFAFNDMIAYGIYKECRNYNLLIPGDLSVIGVDDIFLSDIIYPPLTTVAQPVSEIAARAVNGMLHLLQGPQNRTDTAKLNPHSEGARQHCALLPGFCLKANVWQRKNSISFLPNHFHAASN</sequence>
<dbReference type="Proteomes" id="UP000446348">
    <property type="component" value="Unassembled WGS sequence"/>
</dbReference>
<dbReference type="CDD" id="cd06267">
    <property type="entry name" value="PBP1_LacI_sugar_binding-like"/>
    <property type="match status" value="1"/>
</dbReference>